<comment type="caution">
    <text evidence="1">The sequence shown here is derived from an EMBL/GenBank/DDBJ whole genome shotgun (WGS) entry which is preliminary data.</text>
</comment>
<evidence type="ECO:0000313" key="1">
    <source>
        <dbReference type="EMBL" id="KKN29967.1"/>
    </source>
</evidence>
<gene>
    <name evidence="1" type="ORF">LCGC14_0838860</name>
</gene>
<organism evidence="1">
    <name type="scientific">marine sediment metagenome</name>
    <dbReference type="NCBI Taxonomy" id="412755"/>
    <lineage>
        <taxon>unclassified sequences</taxon>
        <taxon>metagenomes</taxon>
        <taxon>ecological metagenomes</taxon>
    </lineage>
</organism>
<proteinExistence type="predicted"/>
<reference evidence="1" key="1">
    <citation type="journal article" date="2015" name="Nature">
        <title>Complex archaea that bridge the gap between prokaryotes and eukaryotes.</title>
        <authorList>
            <person name="Spang A."/>
            <person name="Saw J.H."/>
            <person name="Jorgensen S.L."/>
            <person name="Zaremba-Niedzwiedzka K."/>
            <person name="Martijn J."/>
            <person name="Lind A.E."/>
            <person name="van Eijk R."/>
            <person name="Schleper C."/>
            <person name="Guy L."/>
            <person name="Ettema T.J."/>
        </authorList>
    </citation>
    <scope>NUCLEOTIDE SEQUENCE</scope>
</reference>
<protein>
    <submittedName>
        <fullName evidence="1">Uncharacterized protein</fullName>
    </submittedName>
</protein>
<sequence>MDKKRLRKLAGINEFKGDPSEWGGEPDPEGDEKLIRGLEQALQMLDAGRPDAARYYLVEMLKSLRK</sequence>
<dbReference type="AlphaFoldDB" id="A0A0F9PZ09"/>
<accession>A0A0F9PZ09</accession>
<dbReference type="EMBL" id="LAZR01002445">
    <property type="protein sequence ID" value="KKN29967.1"/>
    <property type="molecule type" value="Genomic_DNA"/>
</dbReference>
<name>A0A0F9PZ09_9ZZZZ</name>